<gene>
    <name evidence="2" type="ORF">MSAN_01916400</name>
</gene>
<evidence type="ECO:0000313" key="3">
    <source>
        <dbReference type="Proteomes" id="UP000623467"/>
    </source>
</evidence>
<sequence>MTRETASERDIATRRGVSPSKEQIAREARELGRPDSDHAPVQRDECDEYGIHCCVEPHEKVVPVISKHTDFSLTVNSWNFGDVATPINDDLLMSEPKKLVRHSALHKVVTSHCCLGSWVERRPPAGYPPSRTMYQRAGTVPPSNYSFFDYDGTSR</sequence>
<organism evidence="2 3">
    <name type="scientific">Mycena sanguinolenta</name>
    <dbReference type="NCBI Taxonomy" id="230812"/>
    <lineage>
        <taxon>Eukaryota</taxon>
        <taxon>Fungi</taxon>
        <taxon>Dikarya</taxon>
        <taxon>Basidiomycota</taxon>
        <taxon>Agaricomycotina</taxon>
        <taxon>Agaricomycetes</taxon>
        <taxon>Agaricomycetidae</taxon>
        <taxon>Agaricales</taxon>
        <taxon>Marasmiineae</taxon>
        <taxon>Mycenaceae</taxon>
        <taxon>Mycena</taxon>
    </lineage>
</organism>
<protein>
    <submittedName>
        <fullName evidence="2">Uncharacterized protein</fullName>
    </submittedName>
</protein>
<proteinExistence type="predicted"/>
<feature type="compositionally biased region" description="Basic and acidic residues" evidence="1">
    <location>
        <begin position="1"/>
        <end position="13"/>
    </location>
</feature>
<name>A0A8H6XPG4_9AGAR</name>
<feature type="compositionally biased region" description="Basic and acidic residues" evidence="1">
    <location>
        <begin position="23"/>
        <end position="42"/>
    </location>
</feature>
<reference evidence="2" key="1">
    <citation type="submission" date="2020-05" db="EMBL/GenBank/DDBJ databases">
        <title>Mycena genomes resolve the evolution of fungal bioluminescence.</title>
        <authorList>
            <person name="Tsai I.J."/>
        </authorList>
    </citation>
    <scope>NUCLEOTIDE SEQUENCE</scope>
    <source>
        <strain evidence="2">160909Yilan</strain>
    </source>
</reference>
<feature type="region of interest" description="Disordered" evidence="1">
    <location>
        <begin position="1"/>
        <end position="42"/>
    </location>
</feature>
<dbReference type="AlphaFoldDB" id="A0A8H6XPG4"/>
<comment type="caution">
    <text evidence="2">The sequence shown here is derived from an EMBL/GenBank/DDBJ whole genome shotgun (WGS) entry which is preliminary data.</text>
</comment>
<accession>A0A8H6XPG4</accession>
<evidence type="ECO:0000313" key="2">
    <source>
        <dbReference type="EMBL" id="KAF7344354.1"/>
    </source>
</evidence>
<dbReference type="EMBL" id="JACAZH010000021">
    <property type="protein sequence ID" value="KAF7344354.1"/>
    <property type="molecule type" value="Genomic_DNA"/>
</dbReference>
<evidence type="ECO:0000256" key="1">
    <source>
        <dbReference type="SAM" id="MobiDB-lite"/>
    </source>
</evidence>
<dbReference type="OrthoDB" id="755951at2759"/>
<dbReference type="Proteomes" id="UP000623467">
    <property type="component" value="Unassembled WGS sequence"/>
</dbReference>
<keyword evidence="3" id="KW-1185">Reference proteome</keyword>